<dbReference type="STRING" id="1157490.EL26_01580"/>
<evidence type="ECO:0000313" key="2">
    <source>
        <dbReference type="EMBL" id="KEO85276.1"/>
    </source>
</evidence>
<dbReference type="eggNOG" id="ENOG50341DK">
    <property type="taxonomic scope" value="Bacteria"/>
</dbReference>
<name>A0A074LSX3_9BACL</name>
<proteinExistence type="predicted"/>
<feature type="signal peptide" evidence="1">
    <location>
        <begin position="1"/>
        <end position="23"/>
    </location>
</feature>
<keyword evidence="1" id="KW-0732">Signal</keyword>
<comment type="caution">
    <text evidence="2">The sequence shown here is derived from an EMBL/GenBank/DDBJ whole genome shotgun (WGS) entry which is preliminary data.</text>
</comment>
<evidence type="ECO:0000256" key="1">
    <source>
        <dbReference type="SAM" id="SignalP"/>
    </source>
</evidence>
<keyword evidence="3" id="KW-1185">Reference proteome</keyword>
<reference evidence="2 3" key="1">
    <citation type="journal article" date="2013" name="Int. J. Syst. Evol. Microbiol.">
        <title>Tumebacillus flagellatus sp. nov., an alpha-amylase/pullulanase-producing bacterium isolated from cassava wastewater.</title>
        <authorList>
            <person name="Wang Q."/>
            <person name="Xie N."/>
            <person name="Qin Y."/>
            <person name="Shen N."/>
            <person name="Zhu J."/>
            <person name="Mi H."/>
            <person name="Huang R."/>
        </authorList>
    </citation>
    <scope>NUCLEOTIDE SEQUENCE [LARGE SCALE GENOMIC DNA]</scope>
    <source>
        <strain evidence="2 3">GST4</strain>
    </source>
</reference>
<protein>
    <recommendedName>
        <fullName evidence="4">Lipoprotein</fullName>
    </recommendedName>
</protein>
<dbReference type="AlphaFoldDB" id="A0A074LSX3"/>
<evidence type="ECO:0008006" key="4">
    <source>
        <dbReference type="Google" id="ProtNLM"/>
    </source>
</evidence>
<gene>
    <name evidence="2" type="ORF">EL26_01580</name>
</gene>
<organism evidence="2 3">
    <name type="scientific">Tumebacillus flagellatus</name>
    <dbReference type="NCBI Taxonomy" id="1157490"/>
    <lineage>
        <taxon>Bacteria</taxon>
        <taxon>Bacillati</taxon>
        <taxon>Bacillota</taxon>
        <taxon>Bacilli</taxon>
        <taxon>Bacillales</taxon>
        <taxon>Alicyclobacillaceae</taxon>
        <taxon>Tumebacillus</taxon>
    </lineage>
</organism>
<feature type="chain" id="PRO_5038682446" description="Lipoprotein" evidence="1">
    <location>
        <begin position="24"/>
        <end position="179"/>
    </location>
</feature>
<accession>A0A074LSX3</accession>
<dbReference type="EMBL" id="JMIR01000001">
    <property type="protein sequence ID" value="KEO85276.1"/>
    <property type="molecule type" value="Genomic_DNA"/>
</dbReference>
<evidence type="ECO:0000313" key="3">
    <source>
        <dbReference type="Proteomes" id="UP000027931"/>
    </source>
</evidence>
<dbReference type="RefSeq" id="WP_038083607.1">
    <property type="nucleotide sequence ID" value="NZ_JMIR01000001.1"/>
</dbReference>
<dbReference type="Proteomes" id="UP000027931">
    <property type="component" value="Unassembled WGS sequence"/>
</dbReference>
<sequence length="179" mass="19687">MKRFRFVIFSVFLTICLSGCSAAKVTQLNTGMPSQAQLNAYLEQNNIRPLDIATLQNSYLVIYQTDYEVGTYGIYLDSNGKINSWHTSSQFTPGHAAPVHVSYSAGDKAYAIVIINDEKVRNAAKKIVVQFSNGQTETAAKADKIGYIIQAVTPDKDTKFKSVSVVDANGANLYEMTDQ</sequence>